<accession>A0A1U8A8R6</accession>
<dbReference type="SMART" id="SM00353">
    <property type="entry name" value="HLH"/>
    <property type="match status" value="1"/>
</dbReference>
<proteinExistence type="predicted"/>
<dbReference type="eggNOG" id="ENOG502QS6Y">
    <property type="taxonomic scope" value="Eukaryota"/>
</dbReference>
<evidence type="ECO:0000313" key="8">
    <source>
        <dbReference type="Proteomes" id="UP000189703"/>
    </source>
</evidence>
<dbReference type="GO" id="GO:0003700">
    <property type="term" value="F:DNA-binding transcription factor activity"/>
    <property type="evidence" value="ECO:0007669"/>
    <property type="project" value="InterPro"/>
</dbReference>
<feature type="compositionally biased region" description="Low complexity" evidence="6">
    <location>
        <begin position="243"/>
        <end position="255"/>
    </location>
</feature>
<gene>
    <name evidence="9 10" type="primary">LOC104600325</name>
</gene>
<protein>
    <submittedName>
        <fullName evidence="9 10">Transcription factor SPEECHLESS-like</fullName>
    </submittedName>
</protein>
<dbReference type="InterPro" id="IPR044283">
    <property type="entry name" value="FAMA/SPEECHLESS/MUTE-like"/>
</dbReference>
<keyword evidence="8" id="KW-1185">Reference proteome</keyword>
<keyword evidence="4" id="KW-0804">Transcription</keyword>
<evidence type="ECO:0000256" key="1">
    <source>
        <dbReference type="ARBA" id="ARBA00004123"/>
    </source>
</evidence>
<evidence type="ECO:0000313" key="9">
    <source>
        <dbReference type="RefSeq" id="XP_010261507.1"/>
    </source>
</evidence>
<feature type="compositionally biased region" description="Pro residues" evidence="6">
    <location>
        <begin position="194"/>
        <end position="206"/>
    </location>
</feature>
<evidence type="ECO:0000256" key="6">
    <source>
        <dbReference type="SAM" id="MobiDB-lite"/>
    </source>
</evidence>
<dbReference type="Proteomes" id="UP000189703">
    <property type="component" value="Unplaced"/>
</dbReference>
<sequence>MCDSISNLFDEAELGDANFMGDTSPDEIFSLLESLEGASEISPLTPLEETVVSPKGGNGSSSCEDARLVSQKSVTSSSVHQQDTETEAEASPARKRPKLSAASSSSEEPPQDGQQRMSHITVERNRRKQMNEHLSVLRSLMPCFYVKRGDQASIIGGVVDYIKELQQVLQSLEAKKQRKVYSEVLSPRLVSSPRPSPLSPRKPPLSPRVSLPISPRTPQPGSPYKQPRLQQGYPSPSPTNIATSHESSSTLTCSSFDNPNKELGANSKSAIADVEVKFSGPNVLLKTISPRIPGQALKIVAALESLSLEILHVSISTIDDTMLNSFTIKIGIECELSAEELAHEIQQTFC</sequence>
<feature type="compositionally biased region" description="Polar residues" evidence="6">
    <location>
        <begin position="70"/>
        <end position="81"/>
    </location>
</feature>
<organism evidence="8 9">
    <name type="scientific">Nelumbo nucifera</name>
    <name type="common">Sacred lotus</name>
    <dbReference type="NCBI Taxonomy" id="4432"/>
    <lineage>
        <taxon>Eukaryota</taxon>
        <taxon>Viridiplantae</taxon>
        <taxon>Streptophyta</taxon>
        <taxon>Embryophyta</taxon>
        <taxon>Tracheophyta</taxon>
        <taxon>Spermatophyta</taxon>
        <taxon>Magnoliopsida</taxon>
        <taxon>Proteales</taxon>
        <taxon>Nelumbonaceae</taxon>
        <taxon>Nelumbo</taxon>
    </lineage>
</organism>
<dbReference type="GO" id="GO:0010374">
    <property type="term" value="P:stomatal complex development"/>
    <property type="evidence" value="ECO:0000318"/>
    <property type="project" value="GO_Central"/>
</dbReference>
<dbReference type="KEGG" id="nnu:104600325"/>
<dbReference type="PANTHER" id="PTHR46684:SF4">
    <property type="entry name" value="TRANSCRIPTION FACTOR SPEECHLESS"/>
    <property type="match status" value="1"/>
</dbReference>
<feature type="compositionally biased region" description="Polar residues" evidence="6">
    <location>
        <begin position="228"/>
        <end position="242"/>
    </location>
</feature>
<dbReference type="GeneID" id="104600325"/>
<keyword evidence="2" id="KW-0805">Transcription regulation</keyword>
<evidence type="ECO:0000259" key="7">
    <source>
        <dbReference type="PROSITE" id="PS50888"/>
    </source>
</evidence>
<dbReference type="AlphaFoldDB" id="A0A1U8A8R6"/>
<dbReference type="CDD" id="cd11448">
    <property type="entry name" value="bHLH_AtFAMA_like"/>
    <property type="match status" value="1"/>
</dbReference>
<dbReference type="PROSITE" id="PS50888">
    <property type="entry name" value="BHLH"/>
    <property type="match status" value="1"/>
</dbReference>
<dbReference type="FunFam" id="4.10.280.10:FF:000061">
    <property type="entry name" value="Transcription factor SPEECHLESS"/>
    <property type="match status" value="1"/>
</dbReference>
<dbReference type="OrthoDB" id="675169at2759"/>
<feature type="region of interest" description="Disordered" evidence="6">
    <location>
        <begin position="187"/>
        <end position="255"/>
    </location>
</feature>
<feature type="region of interest" description="Disordered" evidence="6">
    <location>
        <begin position="40"/>
        <end position="118"/>
    </location>
</feature>
<dbReference type="GO" id="GO:0003677">
    <property type="term" value="F:DNA binding"/>
    <property type="evidence" value="ECO:0007669"/>
    <property type="project" value="UniProtKB-KW"/>
</dbReference>
<dbReference type="Pfam" id="PF00010">
    <property type="entry name" value="HLH"/>
    <property type="match status" value="1"/>
</dbReference>
<dbReference type="GO" id="GO:0010052">
    <property type="term" value="P:guard cell differentiation"/>
    <property type="evidence" value="ECO:0007669"/>
    <property type="project" value="InterPro"/>
</dbReference>
<dbReference type="SUPFAM" id="SSF47459">
    <property type="entry name" value="HLH, helix-loop-helix DNA-binding domain"/>
    <property type="match status" value="1"/>
</dbReference>
<dbReference type="InterPro" id="IPR054502">
    <property type="entry name" value="bHLH-TF_ACT-like_plant"/>
</dbReference>
<dbReference type="InterPro" id="IPR011598">
    <property type="entry name" value="bHLH_dom"/>
</dbReference>
<dbReference type="RefSeq" id="XP_010261507.1">
    <property type="nucleotide sequence ID" value="XM_010263205.2"/>
</dbReference>
<dbReference type="OMA" id="ETMNTDG"/>
<evidence type="ECO:0000256" key="3">
    <source>
        <dbReference type="ARBA" id="ARBA00023125"/>
    </source>
</evidence>
<dbReference type="Pfam" id="PF22754">
    <property type="entry name" value="bHLH-TF_ACT-like_plant"/>
    <property type="match status" value="1"/>
</dbReference>
<dbReference type="GO" id="GO:0005634">
    <property type="term" value="C:nucleus"/>
    <property type="evidence" value="ECO:0000318"/>
    <property type="project" value="GO_Central"/>
</dbReference>
<evidence type="ECO:0000313" key="10">
    <source>
        <dbReference type="RefSeq" id="XP_010261508.1"/>
    </source>
</evidence>
<evidence type="ECO:0000256" key="5">
    <source>
        <dbReference type="ARBA" id="ARBA00023242"/>
    </source>
</evidence>
<keyword evidence="3" id="KW-0238">DNA-binding</keyword>
<dbReference type="InterPro" id="IPR036638">
    <property type="entry name" value="HLH_DNA-bd_sf"/>
</dbReference>
<dbReference type="GO" id="GO:0046983">
    <property type="term" value="F:protein dimerization activity"/>
    <property type="evidence" value="ECO:0007669"/>
    <property type="project" value="InterPro"/>
</dbReference>
<keyword evidence="5" id="KW-0539">Nucleus</keyword>
<dbReference type="GO" id="GO:0045893">
    <property type="term" value="P:positive regulation of DNA-templated transcription"/>
    <property type="evidence" value="ECO:0000318"/>
    <property type="project" value="GO_Central"/>
</dbReference>
<comment type="subcellular location">
    <subcellularLocation>
        <location evidence="1">Nucleus</location>
    </subcellularLocation>
</comment>
<dbReference type="PANTHER" id="PTHR46684">
    <property type="entry name" value="TRANSCRIPTION FACTOR FAMA"/>
    <property type="match status" value="1"/>
</dbReference>
<reference evidence="9 10" key="1">
    <citation type="submission" date="2025-04" db="UniProtKB">
        <authorList>
            <consortium name="RefSeq"/>
        </authorList>
    </citation>
    <scope>IDENTIFICATION</scope>
</reference>
<feature type="domain" description="BHLH" evidence="7">
    <location>
        <begin position="114"/>
        <end position="165"/>
    </location>
</feature>
<evidence type="ECO:0000256" key="4">
    <source>
        <dbReference type="ARBA" id="ARBA00023163"/>
    </source>
</evidence>
<dbReference type="Gene3D" id="4.10.280.10">
    <property type="entry name" value="Helix-loop-helix DNA-binding domain"/>
    <property type="match status" value="1"/>
</dbReference>
<evidence type="ECO:0000256" key="2">
    <source>
        <dbReference type="ARBA" id="ARBA00023015"/>
    </source>
</evidence>
<dbReference type="RefSeq" id="XP_010261508.1">
    <property type="nucleotide sequence ID" value="XM_010263206.2"/>
</dbReference>
<dbReference type="STRING" id="4432.A0A1U8A8R6"/>
<name>A0A1U8A8R6_NELNU</name>